<dbReference type="Proteomes" id="UP000177967">
    <property type="component" value="Unassembled WGS sequence"/>
</dbReference>
<evidence type="ECO:0000313" key="2">
    <source>
        <dbReference type="EMBL" id="OGY09966.1"/>
    </source>
</evidence>
<dbReference type="EMBL" id="MHBW01000003">
    <property type="protein sequence ID" value="OGY09966.1"/>
    <property type="molecule type" value="Genomic_DNA"/>
</dbReference>
<organism evidence="2 3">
    <name type="scientific">Candidatus Blackburnbacteria bacterium RIFCSPHIGHO2_01_FULL_43_15b</name>
    <dbReference type="NCBI Taxonomy" id="1797513"/>
    <lineage>
        <taxon>Bacteria</taxon>
        <taxon>Candidatus Blackburniibacteriota</taxon>
    </lineage>
</organism>
<name>A0A1G1V3N4_9BACT</name>
<sequence length="173" mass="19822">MPEEDLAVPVPTVVVQTKELFSWHAYARPFKKRNREFFTTILAVAFLLSVIFFTIGGVLPVVVIISLVFLVYVLSSVAPEQVEHKITTRGVVFVGKTYLWEELTRFWMAERFGSELLIVETTRLPGRIEFVIGSEDREKIKEIMQEYLVNEEAAPTFLDKAASWLSKRIPLEA</sequence>
<dbReference type="STRING" id="1797513.A2782_04680"/>
<keyword evidence="1" id="KW-1133">Transmembrane helix</keyword>
<reference evidence="2 3" key="1">
    <citation type="journal article" date="2016" name="Nat. Commun.">
        <title>Thousands of microbial genomes shed light on interconnected biogeochemical processes in an aquifer system.</title>
        <authorList>
            <person name="Anantharaman K."/>
            <person name="Brown C.T."/>
            <person name="Hug L.A."/>
            <person name="Sharon I."/>
            <person name="Castelle C.J."/>
            <person name="Probst A.J."/>
            <person name="Thomas B.C."/>
            <person name="Singh A."/>
            <person name="Wilkins M.J."/>
            <person name="Karaoz U."/>
            <person name="Brodie E.L."/>
            <person name="Williams K.H."/>
            <person name="Hubbard S.S."/>
            <person name="Banfield J.F."/>
        </authorList>
    </citation>
    <scope>NUCLEOTIDE SEQUENCE [LARGE SCALE GENOMIC DNA]</scope>
</reference>
<evidence type="ECO:0000313" key="3">
    <source>
        <dbReference type="Proteomes" id="UP000177967"/>
    </source>
</evidence>
<evidence type="ECO:0008006" key="4">
    <source>
        <dbReference type="Google" id="ProtNLM"/>
    </source>
</evidence>
<dbReference type="AlphaFoldDB" id="A0A1G1V3N4"/>
<evidence type="ECO:0000256" key="1">
    <source>
        <dbReference type="SAM" id="Phobius"/>
    </source>
</evidence>
<proteinExistence type="predicted"/>
<protein>
    <recommendedName>
        <fullName evidence="4">DUF5673 domain-containing protein</fullName>
    </recommendedName>
</protein>
<keyword evidence="1" id="KW-0812">Transmembrane</keyword>
<keyword evidence="1" id="KW-0472">Membrane</keyword>
<feature type="transmembrane region" description="Helical" evidence="1">
    <location>
        <begin position="37"/>
        <end position="55"/>
    </location>
</feature>
<comment type="caution">
    <text evidence="2">The sequence shown here is derived from an EMBL/GenBank/DDBJ whole genome shotgun (WGS) entry which is preliminary data.</text>
</comment>
<accession>A0A1G1V3N4</accession>
<gene>
    <name evidence="2" type="ORF">A2782_04680</name>
</gene>